<sequence length="85" mass="9413">MSARMMLIAIVCCCPLQVLAGDYKVTHLVEEKVFKGTTLLADMSDSKRPKVVEVDFKGNILWKYIPPWSMSGALLDAAKLQNGNI</sequence>
<protein>
    <submittedName>
        <fullName evidence="1">Uncharacterized protein</fullName>
    </submittedName>
</protein>
<feature type="non-terminal residue" evidence="1">
    <location>
        <position position="85"/>
    </location>
</feature>
<reference evidence="1" key="1">
    <citation type="submission" date="2018-05" db="EMBL/GenBank/DDBJ databases">
        <authorList>
            <person name="Lanie J.A."/>
            <person name="Ng W.-L."/>
            <person name="Kazmierczak K.M."/>
            <person name="Andrzejewski T.M."/>
            <person name="Davidsen T.M."/>
            <person name="Wayne K.J."/>
            <person name="Tettelin H."/>
            <person name="Glass J.I."/>
            <person name="Rusch D."/>
            <person name="Podicherti R."/>
            <person name="Tsui H.-C.T."/>
            <person name="Winkler M.E."/>
        </authorList>
    </citation>
    <scope>NUCLEOTIDE SEQUENCE</scope>
</reference>
<dbReference type="AlphaFoldDB" id="A0A382D7M2"/>
<evidence type="ECO:0000313" key="1">
    <source>
        <dbReference type="EMBL" id="SVB34400.1"/>
    </source>
</evidence>
<name>A0A382D7M2_9ZZZZ</name>
<accession>A0A382D7M2</accession>
<organism evidence="1">
    <name type="scientific">marine metagenome</name>
    <dbReference type="NCBI Taxonomy" id="408172"/>
    <lineage>
        <taxon>unclassified sequences</taxon>
        <taxon>metagenomes</taxon>
        <taxon>ecological metagenomes</taxon>
    </lineage>
</organism>
<gene>
    <name evidence="1" type="ORF">METZ01_LOCUS187254</name>
</gene>
<proteinExistence type="predicted"/>
<dbReference type="EMBL" id="UINC01038021">
    <property type="protein sequence ID" value="SVB34400.1"/>
    <property type="molecule type" value="Genomic_DNA"/>
</dbReference>